<evidence type="ECO:0000313" key="2">
    <source>
        <dbReference type="EMBL" id="CAH0417748.1"/>
    </source>
</evidence>
<keyword evidence="3" id="KW-1185">Reference proteome</keyword>
<feature type="transmembrane region" description="Helical" evidence="1">
    <location>
        <begin position="96"/>
        <end position="122"/>
    </location>
</feature>
<feature type="transmembrane region" description="Helical" evidence="1">
    <location>
        <begin position="128"/>
        <end position="148"/>
    </location>
</feature>
<proteinExistence type="predicted"/>
<feature type="transmembrane region" description="Helical" evidence="1">
    <location>
        <begin position="155"/>
        <end position="177"/>
    </location>
</feature>
<evidence type="ECO:0008006" key="4">
    <source>
        <dbReference type="Google" id="ProtNLM"/>
    </source>
</evidence>
<dbReference type="Proteomes" id="UP000789719">
    <property type="component" value="Unassembled WGS sequence"/>
</dbReference>
<evidence type="ECO:0000256" key="1">
    <source>
        <dbReference type="SAM" id="Phobius"/>
    </source>
</evidence>
<dbReference type="RefSeq" id="WP_230097875.1">
    <property type="nucleotide sequence ID" value="NZ_CAKKNT010000001.1"/>
</dbReference>
<gene>
    <name evidence="2" type="ORF">WGH24286_00160</name>
</gene>
<keyword evidence="1" id="KW-0812">Transmembrane</keyword>
<keyword evidence="1" id="KW-1133">Transmembrane helix</keyword>
<feature type="transmembrane region" description="Helical" evidence="1">
    <location>
        <begin position="21"/>
        <end position="39"/>
    </location>
</feature>
<dbReference type="EMBL" id="CAKKNT010000001">
    <property type="protein sequence ID" value="CAH0417748.1"/>
    <property type="molecule type" value="Genomic_DNA"/>
</dbReference>
<comment type="caution">
    <text evidence="2">The sequence shown here is derived from an EMBL/GenBank/DDBJ whole genome shotgun (WGS) entry which is preliminary data.</text>
</comment>
<accession>A0ABN8BJG2</accession>
<protein>
    <recommendedName>
        <fullName evidence="4">ABC transporter permease</fullName>
    </recommendedName>
</protein>
<name>A0ABN8BJG2_9LACO</name>
<evidence type="ECO:0000313" key="3">
    <source>
        <dbReference type="Proteomes" id="UP000789719"/>
    </source>
</evidence>
<sequence>MRIFGKLIYRNWLLYWQNVKYRYLCLSLFYFSMLLIQRFNGQTFSQVFYGVIQLDNNFSLPIIWLGLSFVPIMIIGNAVTELVIQQYIYVAKIKLWHYLASIGIVLVISNLGLVIGTYIIFWHKLGNLNFFIIYWIMNILIACLYGLISVIVTPIITLMGAMAVYILGIAINTFPLISQLMASRIDYHFTWTETATLSGLLILSGFISNHIKKMDFMV</sequence>
<feature type="transmembrane region" description="Helical" evidence="1">
    <location>
        <begin position="59"/>
        <end position="84"/>
    </location>
</feature>
<organism evidence="2 3">
    <name type="scientific">Periweissella ghanensis</name>
    <dbReference type="NCBI Taxonomy" id="467997"/>
    <lineage>
        <taxon>Bacteria</taxon>
        <taxon>Bacillati</taxon>
        <taxon>Bacillota</taxon>
        <taxon>Bacilli</taxon>
        <taxon>Lactobacillales</taxon>
        <taxon>Lactobacillaceae</taxon>
        <taxon>Periweissella</taxon>
    </lineage>
</organism>
<keyword evidence="1" id="KW-0472">Membrane</keyword>
<feature type="transmembrane region" description="Helical" evidence="1">
    <location>
        <begin position="189"/>
        <end position="207"/>
    </location>
</feature>
<reference evidence="2 3" key="1">
    <citation type="submission" date="2021-11" db="EMBL/GenBank/DDBJ databases">
        <authorList>
            <person name="Depoorter E."/>
        </authorList>
    </citation>
    <scope>NUCLEOTIDE SEQUENCE [LARGE SCALE GENOMIC DNA]</scope>
    <source>
        <strain evidence="2 3">LMG 24286</strain>
    </source>
</reference>